<dbReference type="InterPro" id="IPR027783">
    <property type="entry name" value="Bacterial_PH-related"/>
</dbReference>
<evidence type="ECO:0000313" key="4">
    <source>
        <dbReference type="Proteomes" id="UP000644548"/>
    </source>
</evidence>
<dbReference type="Proteomes" id="UP000644548">
    <property type="component" value="Unassembled WGS sequence"/>
</dbReference>
<comment type="caution">
    <text evidence="3">The sequence shown here is derived from an EMBL/GenBank/DDBJ whole genome shotgun (WGS) entry which is preliminary data.</text>
</comment>
<evidence type="ECO:0000259" key="2">
    <source>
        <dbReference type="Pfam" id="PF10882"/>
    </source>
</evidence>
<dbReference type="RefSeq" id="WP_189072646.1">
    <property type="nucleotide sequence ID" value="NZ_BMQN01000002.1"/>
</dbReference>
<keyword evidence="1" id="KW-0812">Transmembrane</keyword>
<keyword evidence="1" id="KW-1133">Transmembrane helix</keyword>
<proteinExistence type="predicted"/>
<feature type="domain" description="Bacterial Pleckstrin homology" evidence="2">
    <location>
        <begin position="176"/>
        <end position="268"/>
    </location>
</feature>
<dbReference type="EMBL" id="BMQN01000002">
    <property type="protein sequence ID" value="GGR89999.1"/>
    <property type="molecule type" value="Genomic_DNA"/>
</dbReference>
<dbReference type="Pfam" id="PF10882">
    <property type="entry name" value="bPH_5"/>
    <property type="match status" value="1"/>
</dbReference>
<sequence length="284" mass="30636">MTSLPVQVEEMPRWWPAARLLLLLPLLILPALLLLPPVLKLPVYSVQGGTLTARSLGARVVILPGTPVQSRAVTLRGKIIGSALPGYTVGLFRTPEGRAQVFSDGSEGRAALEFATRPPTVLTPADPQALLRAWQARENATFRPARPARPDWTLLLLLPLVPLAVLLLARPRLTYRLDGDVLTVRTAAATLRFPRHDTRAALTHTPLGARLFGTATPGYYTGTFISRAGTGGKIQAAAGAARPDQAVILTHHDREYYLTPSDPQALIDWFRSGTIPQVGHPAGS</sequence>
<feature type="transmembrane region" description="Helical" evidence="1">
    <location>
        <begin position="152"/>
        <end position="169"/>
    </location>
</feature>
<reference evidence="4" key="1">
    <citation type="journal article" date="2019" name="Int. J. Syst. Evol. Microbiol.">
        <title>The Global Catalogue of Microorganisms (GCM) 10K type strain sequencing project: providing services to taxonomists for standard genome sequencing and annotation.</title>
        <authorList>
            <consortium name="The Broad Institute Genomics Platform"/>
            <consortium name="The Broad Institute Genome Sequencing Center for Infectious Disease"/>
            <person name="Wu L."/>
            <person name="Ma J."/>
        </authorList>
    </citation>
    <scope>NUCLEOTIDE SEQUENCE [LARGE SCALE GENOMIC DNA]</scope>
    <source>
        <strain evidence="4">JCM 31405</strain>
    </source>
</reference>
<keyword evidence="4" id="KW-1185">Reference proteome</keyword>
<evidence type="ECO:0000256" key="1">
    <source>
        <dbReference type="SAM" id="Phobius"/>
    </source>
</evidence>
<name>A0ABQ2S213_9DEIO</name>
<protein>
    <recommendedName>
        <fullName evidence="2">Bacterial Pleckstrin homology domain-containing protein</fullName>
    </recommendedName>
</protein>
<organism evidence="3 4">
    <name type="scientific">Deinococcus sedimenti</name>
    <dbReference type="NCBI Taxonomy" id="1867090"/>
    <lineage>
        <taxon>Bacteria</taxon>
        <taxon>Thermotogati</taxon>
        <taxon>Deinococcota</taxon>
        <taxon>Deinococci</taxon>
        <taxon>Deinococcales</taxon>
        <taxon>Deinococcaceae</taxon>
        <taxon>Deinococcus</taxon>
    </lineage>
</organism>
<keyword evidence="1" id="KW-0472">Membrane</keyword>
<gene>
    <name evidence="3" type="ORF">GCM10008960_16350</name>
</gene>
<accession>A0ABQ2S213</accession>
<evidence type="ECO:0000313" key="3">
    <source>
        <dbReference type="EMBL" id="GGR89999.1"/>
    </source>
</evidence>